<sequence length="467" mass="52614">MRFGKFLCGGLTLAIAASILTITLILALHPGVKIWELAWPALFRFLVLQGHSGDPISTMLMPSYANWTGTEWLLHGHGFQYWRPHKTPWSAVVFARLVSFAPSCNFYDDSEYARYKENMKDVVANPVFTKFHRTPQPLLYVTIPPGATSATGIAIPMAFTSLLGNTDNTGRFNAHVTLPARLPPGPIAAIIPGTIPILPESNQYLISPTGTGPIIISDIDDTLRVTRIWDPPQALMNAIGHPFAPWTVPGSGGSMPETYKYWRNRWTDAHFHYLSICVPQNIVFSWAGLRKWYPPGTFETRWTGEGGAGVRYTRLRRMAETFPRRKLVLVGDTSNAQVLRDYPKLYREFPDTVSCILIRNVSATERGIWDSISADPEVYGGFRGMPRERYFFFERPGDVRDIDFAKGECGNGTASSKELKDLGKAWHFRNWAAKTSRAFWKGVWMPWGVLLRRDGTVRVEKKGESVR</sequence>
<organism evidence="2 3">
    <name type="scientific">Coniosporium apollinis</name>
    <dbReference type="NCBI Taxonomy" id="61459"/>
    <lineage>
        <taxon>Eukaryota</taxon>
        <taxon>Fungi</taxon>
        <taxon>Dikarya</taxon>
        <taxon>Ascomycota</taxon>
        <taxon>Pezizomycotina</taxon>
        <taxon>Dothideomycetes</taxon>
        <taxon>Dothideomycetes incertae sedis</taxon>
        <taxon>Coniosporium</taxon>
    </lineage>
</organism>
<dbReference type="Proteomes" id="UP001172684">
    <property type="component" value="Unassembled WGS sequence"/>
</dbReference>
<proteinExistence type="predicted"/>
<evidence type="ECO:0000259" key="1">
    <source>
        <dbReference type="Pfam" id="PF09949"/>
    </source>
</evidence>
<protein>
    <recommendedName>
        <fullName evidence="1">Phosphatidate phosphatase APP1 catalytic domain-containing protein</fullName>
    </recommendedName>
</protein>
<keyword evidence="3" id="KW-1185">Reference proteome</keyword>
<evidence type="ECO:0000313" key="2">
    <source>
        <dbReference type="EMBL" id="KAJ9657179.1"/>
    </source>
</evidence>
<gene>
    <name evidence="2" type="ORF">H2201_008260</name>
</gene>
<dbReference type="PANTHER" id="PTHR28208:SF2">
    <property type="entry name" value="PHOSPHATIDATE PHOSPHATASE APP1 CATALYTIC DOMAIN-CONTAINING PROTEIN"/>
    <property type="match status" value="1"/>
</dbReference>
<accession>A0ABQ9NJ49</accession>
<reference evidence="2" key="1">
    <citation type="submission" date="2022-10" db="EMBL/GenBank/DDBJ databases">
        <title>Culturing micro-colonial fungi from biological soil crusts in the Mojave desert and describing Neophaeococcomyces mojavensis, and introducing the new genera and species Taxawa tesnikishii.</title>
        <authorList>
            <person name="Kurbessoian T."/>
            <person name="Stajich J.E."/>
        </authorList>
    </citation>
    <scope>NUCLEOTIDE SEQUENCE</scope>
    <source>
        <strain evidence="2">TK_1</strain>
    </source>
</reference>
<name>A0ABQ9NJ49_9PEZI</name>
<dbReference type="EMBL" id="JAPDRL010000106">
    <property type="protein sequence ID" value="KAJ9657179.1"/>
    <property type="molecule type" value="Genomic_DNA"/>
</dbReference>
<evidence type="ECO:0000313" key="3">
    <source>
        <dbReference type="Proteomes" id="UP001172684"/>
    </source>
</evidence>
<dbReference type="Pfam" id="PF09949">
    <property type="entry name" value="APP1_cat"/>
    <property type="match status" value="1"/>
</dbReference>
<dbReference type="InterPro" id="IPR019236">
    <property type="entry name" value="APP1_cat"/>
</dbReference>
<comment type="caution">
    <text evidence="2">The sequence shown here is derived from an EMBL/GenBank/DDBJ whole genome shotgun (WGS) entry which is preliminary data.</text>
</comment>
<dbReference type="PANTHER" id="PTHR28208">
    <property type="entry name" value="PHOSPHATIDATE PHOSPHATASE APP1"/>
    <property type="match status" value="1"/>
</dbReference>
<dbReference type="InterPro" id="IPR052935">
    <property type="entry name" value="Mg2+_PAP"/>
</dbReference>
<feature type="domain" description="Phosphatidate phosphatase APP1 catalytic" evidence="1">
    <location>
        <begin position="215"/>
        <end position="360"/>
    </location>
</feature>